<reference evidence="1" key="1">
    <citation type="submission" date="2008-12" db="EMBL/GenBank/DDBJ databases">
        <title>Annotation of the Yersinia bercovieri ATCC 43970 genome.</title>
        <authorList>
            <person name="Read T.D."/>
            <person name="Akmal A."/>
            <person name="Bishop-Lilly K."/>
            <person name="Chen P.E."/>
            <person name="Cook C."/>
            <person name="Kiley M.P."/>
            <person name="Lentz S."/>
            <person name="Mateczun A."/>
            <person name="Nagarajan N."/>
            <person name="Nolan N."/>
            <person name="Osborne B.I."/>
            <person name="Pop M."/>
            <person name="Sozhamannan S."/>
            <person name="Stewart A.C."/>
            <person name="Sulakvelidze A."/>
            <person name="Thomason B."/>
            <person name="Willner K."/>
            <person name="Zwick M.E."/>
        </authorList>
    </citation>
    <scope>NUCLEOTIDE SEQUENCE [LARGE SCALE GENOMIC DNA]</scope>
    <source>
        <strain evidence="1">ATCC 43970</strain>
    </source>
</reference>
<organism evidence="1 2">
    <name type="scientific">Yersinia bercovieri ATCC 43970</name>
    <dbReference type="NCBI Taxonomy" id="349968"/>
    <lineage>
        <taxon>Bacteria</taxon>
        <taxon>Pseudomonadati</taxon>
        <taxon>Pseudomonadota</taxon>
        <taxon>Gammaproteobacteria</taxon>
        <taxon>Enterobacterales</taxon>
        <taxon>Yersiniaceae</taxon>
        <taxon>Yersinia</taxon>
    </lineage>
</organism>
<comment type="caution">
    <text evidence="1">The sequence shown here is derived from an EMBL/GenBank/DDBJ whole genome shotgun (WGS) entry which is preliminary data.</text>
</comment>
<sequence>MGQCIADGLPATPIALGINNTILRKSLVSREQPMLSISATNAIYRSYKEMHKPSSWQKQVTMPTFLG</sequence>
<protein>
    <submittedName>
        <fullName evidence="1">Uncharacterized protein</fullName>
    </submittedName>
</protein>
<name>A0ABP2E880_YERBE</name>
<dbReference type="Proteomes" id="UP000010319">
    <property type="component" value="Unassembled WGS sequence"/>
</dbReference>
<keyword evidence="2" id="KW-1185">Reference proteome</keyword>
<evidence type="ECO:0000313" key="1">
    <source>
        <dbReference type="EMBL" id="EEQ07153.1"/>
    </source>
</evidence>
<dbReference type="EMBL" id="AALC02000015">
    <property type="protein sequence ID" value="EEQ07153.1"/>
    <property type="molecule type" value="Genomic_DNA"/>
</dbReference>
<accession>A0ABP2E880</accession>
<gene>
    <name evidence="1" type="ORF">yberc0001_3150</name>
</gene>
<evidence type="ECO:0000313" key="2">
    <source>
        <dbReference type="Proteomes" id="UP000010319"/>
    </source>
</evidence>
<proteinExistence type="predicted"/>